<evidence type="ECO:0000256" key="1">
    <source>
        <dbReference type="SAM" id="Coils"/>
    </source>
</evidence>
<dbReference type="OrthoDB" id="768734at2759"/>
<feature type="compositionally biased region" description="Pro residues" evidence="2">
    <location>
        <begin position="50"/>
        <end position="59"/>
    </location>
</feature>
<feature type="compositionally biased region" description="Polar residues" evidence="2">
    <location>
        <begin position="106"/>
        <end position="116"/>
    </location>
</feature>
<evidence type="ECO:0000256" key="2">
    <source>
        <dbReference type="SAM" id="MobiDB-lite"/>
    </source>
</evidence>
<proteinExistence type="predicted"/>
<dbReference type="Proteomes" id="UP000228380">
    <property type="component" value="Chromosome 1"/>
</dbReference>
<sequence>MAEVDDFEDRRRGATEEEADLTAVEVLLSFKNGRLPDPPPSSDDDEGPSAVPPAPPPAPLDWRSKRKRSRKITMEGILEEEALAKANGKMRASPPSPLDYRGGSGASTSGGENGPSSPEEFAAAKRPRPDKPLAVRGGSSRPTKAGGSERPPLVSRVPARKSIRPSGKKKAIPELQAVEKALLEQRENLQKEVEAQRKDHEALLEQNRRLKLCLELLRMKQTSSMVFVETKPPESFNHIAPSSAVQGHRDFVLPDLNEPVLDL</sequence>
<evidence type="ECO:0000313" key="4">
    <source>
        <dbReference type="RefSeq" id="XP_038985338.1"/>
    </source>
</evidence>
<dbReference type="PANTHER" id="PTHR35099">
    <property type="entry name" value="OS02G0182700 PROTEIN"/>
    <property type="match status" value="1"/>
</dbReference>
<dbReference type="KEGG" id="pda:103715974"/>
<dbReference type="GeneID" id="103715974"/>
<keyword evidence="3" id="KW-1185">Reference proteome</keyword>
<feature type="compositionally biased region" description="Basic residues" evidence="2">
    <location>
        <begin position="158"/>
        <end position="170"/>
    </location>
</feature>
<organism evidence="3 4">
    <name type="scientific">Phoenix dactylifera</name>
    <name type="common">Date palm</name>
    <dbReference type="NCBI Taxonomy" id="42345"/>
    <lineage>
        <taxon>Eukaryota</taxon>
        <taxon>Viridiplantae</taxon>
        <taxon>Streptophyta</taxon>
        <taxon>Embryophyta</taxon>
        <taxon>Tracheophyta</taxon>
        <taxon>Spermatophyta</taxon>
        <taxon>Magnoliopsida</taxon>
        <taxon>Liliopsida</taxon>
        <taxon>Arecaceae</taxon>
        <taxon>Coryphoideae</taxon>
        <taxon>Phoeniceae</taxon>
        <taxon>Phoenix</taxon>
    </lineage>
</organism>
<dbReference type="AlphaFoldDB" id="A0A8B9AMW1"/>
<feature type="region of interest" description="Disordered" evidence="2">
    <location>
        <begin position="29"/>
        <end position="172"/>
    </location>
</feature>
<name>A0A8B9AMW1_PHODC</name>
<reference evidence="3" key="1">
    <citation type="journal article" date="2019" name="Nat. Commun.">
        <title>Genome-wide association mapping of date palm fruit traits.</title>
        <authorList>
            <person name="Hazzouri K.M."/>
            <person name="Gros-Balthazard M."/>
            <person name="Flowers J.M."/>
            <person name="Copetti D."/>
            <person name="Lemansour A."/>
            <person name="Lebrun M."/>
            <person name="Masmoudi K."/>
            <person name="Ferrand S."/>
            <person name="Dhar M.I."/>
            <person name="Fresquez Z.A."/>
            <person name="Rosas U."/>
            <person name="Zhang J."/>
            <person name="Talag J."/>
            <person name="Lee S."/>
            <person name="Kudrna D."/>
            <person name="Powell R.F."/>
            <person name="Leitch I.J."/>
            <person name="Krueger R.R."/>
            <person name="Wing R.A."/>
            <person name="Amiri K.M.A."/>
            <person name="Purugganan M.D."/>
        </authorList>
    </citation>
    <scope>NUCLEOTIDE SEQUENCE [LARGE SCALE GENOMIC DNA]</scope>
    <source>
        <strain evidence="3">cv. Khalas</strain>
    </source>
</reference>
<dbReference type="PANTHER" id="PTHR35099:SF2">
    <property type="entry name" value="OS02G0182700 PROTEIN"/>
    <property type="match status" value="1"/>
</dbReference>
<feature type="coiled-coil region" evidence="1">
    <location>
        <begin position="172"/>
        <end position="206"/>
    </location>
</feature>
<accession>A0A8B9AMW1</accession>
<dbReference type="RefSeq" id="XP_038985338.1">
    <property type="nucleotide sequence ID" value="XM_039129410.1"/>
</dbReference>
<feature type="region of interest" description="Disordered" evidence="2">
    <location>
        <begin position="1"/>
        <end position="20"/>
    </location>
</feature>
<protein>
    <submittedName>
        <fullName evidence="4">Uncharacterized protein LOC103715974</fullName>
    </submittedName>
</protein>
<gene>
    <name evidence="4" type="primary">LOC103715974</name>
</gene>
<keyword evidence="1" id="KW-0175">Coiled coil</keyword>
<reference evidence="4" key="2">
    <citation type="submission" date="2025-08" db="UniProtKB">
        <authorList>
            <consortium name="RefSeq"/>
        </authorList>
    </citation>
    <scope>IDENTIFICATION</scope>
    <source>
        <tissue evidence="4">Young leaves</tissue>
    </source>
</reference>
<evidence type="ECO:0000313" key="3">
    <source>
        <dbReference type="Proteomes" id="UP000228380"/>
    </source>
</evidence>